<comment type="caution">
    <text evidence="3">The sequence shown here is derived from an EMBL/GenBank/DDBJ whole genome shotgun (WGS) entry which is preliminary data.</text>
</comment>
<evidence type="ECO:0000313" key="4">
    <source>
        <dbReference type="Proteomes" id="UP000781932"/>
    </source>
</evidence>
<protein>
    <submittedName>
        <fullName evidence="3">Uncharacterized protein</fullName>
    </submittedName>
</protein>
<evidence type="ECO:0000313" key="3">
    <source>
        <dbReference type="EMBL" id="KAF9880385.1"/>
    </source>
</evidence>
<name>A0A9P6ID10_9PEZI</name>
<evidence type="ECO:0000256" key="2">
    <source>
        <dbReference type="SAM" id="Phobius"/>
    </source>
</evidence>
<feature type="transmembrane region" description="Helical" evidence="2">
    <location>
        <begin position="70"/>
        <end position="91"/>
    </location>
</feature>
<dbReference type="Proteomes" id="UP000781932">
    <property type="component" value="Unassembled WGS sequence"/>
</dbReference>
<keyword evidence="2" id="KW-1133">Transmembrane helix</keyword>
<sequence length="216" mass="24179">MASILLPRVLAGPAFSHTPSKYNLEDGLITACVVGYVMLGVITYFILNNGRLAGLPAWYKDTDRGKTDKILLGLWYAGILCFWPLVLPPYLASRFAFSCCRRFATRDNGYDEERVRPPPPTQRHGLDLGRWHDIPLDDQPTTPAPRPRGEVSWWQLPSYSRELLRQVSPKTVEEGYNTAESDSTGEGSSNGKGRSFSMFLNRSEGGAQHMGRSQTR</sequence>
<reference evidence="3" key="1">
    <citation type="submission" date="2020-03" db="EMBL/GenBank/DDBJ databases">
        <authorList>
            <person name="He L."/>
        </authorList>
    </citation>
    <scope>NUCLEOTIDE SEQUENCE</scope>
    <source>
        <strain evidence="3">CkLH20</strain>
    </source>
</reference>
<feature type="transmembrane region" description="Helical" evidence="2">
    <location>
        <begin position="28"/>
        <end position="49"/>
    </location>
</feature>
<accession>A0A9P6ID10</accession>
<dbReference type="AlphaFoldDB" id="A0A9P6ID10"/>
<proteinExistence type="predicted"/>
<gene>
    <name evidence="3" type="ORF">CkaCkLH20_02339</name>
</gene>
<dbReference type="RefSeq" id="XP_038749846.1">
    <property type="nucleotide sequence ID" value="XM_038885058.1"/>
</dbReference>
<organism evidence="3 4">
    <name type="scientific">Colletotrichum karsti</name>
    <dbReference type="NCBI Taxonomy" id="1095194"/>
    <lineage>
        <taxon>Eukaryota</taxon>
        <taxon>Fungi</taxon>
        <taxon>Dikarya</taxon>
        <taxon>Ascomycota</taxon>
        <taxon>Pezizomycotina</taxon>
        <taxon>Sordariomycetes</taxon>
        <taxon>Hypocreomycetidae</taxon>
        <taxon>Glomerellales</taxon>
        <taxon>Glomerellaceae</taxon>
        <taxon>Colletotrichum</taxon>
        <taxon>Colletotrichum boninense species complex</taxon>
    </lineage>
</organism>
<keyword evidence="4" id="KW-1185">Reference proteome</keyword>
<keyword evidence="2" id="KW-0812">Transmembrane</keyword>
<feature type="region of interest" description="Disordered" evidence="1">
    <location>
        <begin position="110"/>
        <end position="130"/>
    </location>
</feature>
<reference evidence="3" key="2">
    <citation type="submission" date="2020-11" db="EMBL/GenBank/DDBJ databases">
        <title>Whole genome sequencing of Colletotrichum sp.</title>
        <authorList>
            <person name="Li H."/>
        </authorList>
    </citation>
    <scope>NUCLEOTIDE SEQUENCE</scope>
    <source>
        <strain evidence="3">CkLH20</strain>
    </source>
</reference>
<dbReference type="GeneID" id="62158132"/>
<dbReference type="EMBL" id="JAATWM020000005">
    <property type="protein sequence ID" value="KAF9880385.1"/>
    <property type="molecule type" value="Genomic_DNA"/>
</dbReference>
<feature type="compositionally biased region" description="Polar residues" evidence="1">
    <location>
        <begin position="178"/>
        <end position="192"/>
    </location>
</feature>
<keyword evidence="2" id="KW-0472">Membrane</keyword>
<feature type="region of interest" description="Disordered" evidence="1">
    <location>
        <begin position="172"/>
        <end position="216"/>
    </location>
</feature>
<dbReference type="OrthoDB" id="4927953at2759"/>
<evidence type="ECO:0000256" key="1">
    <source>
        <dbReference type="SAM" id="MobiDB-lite"/>
    </source>
</evidence>